<dbReference type="EMBL" id="JBBUKT010000001">
    <property type="protein sequence ID" value="MEK7949485.1"/>
    <property type="molecule type" value="Genomic_DNA"/>
</dbReference>
<keyword evidence="1" id="KW-1133">Transmembrane helix</keyword>
<feature type="domain" description="DUF4190" evidence="2">
    <location>
        <begin position="17"/>
        <end position="77"/>
    </location>
</feature>
<evidence type="ECO:0000259" key="2">
    <source>
        <dbReference type="Pfam" id="PF13828"/>
    </source>
</evidence>
<dbReference type="Pfam" id="PF13828">
    <property type="entry name" value="DUF4190"/>
    <property type="match status" value="1"/>
</dbReference>
<comment type="caution">
    <text evidence="3">The sequence shown here is derived from an EMBL/GenBank/DDBJ whole genome shotgun (WGS) entry which is preliminary data.</text>
</comment>
<evidence type="ECO:0000313" key="3">
    <source>
        <dbReference type="EMBL" id="MEK7949485.1"/>
    </source>
</evidence>
<keyword evidence="1" id="KW-0812">Transmembrane</keyword>
<feature type="transmembrane region" description="Helical" evidence="1">
    <location>
        <begin position="64"/>
        <end position="91"/>
    </location>
</feature>
<dbReference type="Proteomes" id="UP001371305">
    <property type="component" value="Unassembled WGS sequence"/>
</dbReference>
<proteinExistence type="predicted"/>
<sequence>MEFMPPAMPAQPKTSGLAIASVICGPLGFLTAGLSGIAAVITGHMALAAIKRSGGYIKGSGMAITGLVFGYITLLILPIAILSGLAAPVILKQRKAADRVEAINNVKQLHLALIDFDNDYGTFPSDKLAKEEPKFAGLTGPRVLEQLEAAGSVKDLNRLLAVRGGPGAKWYYFPGLSTADEVPSRPVLVFPDVGDKAVILSIDGAASSVSPSSLSKMDLTGAVEIPAPKKKR</sequence>
<dbReference type="InterPro" id="IPR045584">
    <property type="entry name" value="Pilin-like"/>
</dbReference>
<protein>
    <submittedName>
        <fullName evidence="3">DUF4190 domain-containing protein</fullName>
    </submittedName>
</protein>
<name>A0ABU9AS17_9BACT</name>
<keyword evidence="4" id="KW-1185">Reference proteome</keyword>
<evidence type="ECO:0000313" key="4">
    <source>
        <dbReference type="Proteomes" id="UP001371305"/>
    </source>
</evidence>
<accession>A0ABU9AS17</accession>
<reference evidence="3 4" key="1">
    <citation type="submission" date="2024-04" db="EMBL/GenBank/DDBJ databases">
        <title>Luteolibacter sp. isolated from soil.</title>
        <authorList>
            <person name="An J."/>
        </authorList>
    </citation>
    <scope>NUCLEOTIDE SEQUENCE [LARGE SCALE GENOMIC DNA]</scope>
    <source>
        <strain evidence="3 4">Y139</strain>
    </source>
</reference>
<dbReference type="SUPFAM" id="SSF54523">
    <property type="entry name" value="Pili subunits"/>
    <property type="match status" value="1"/>
</dbReference>
<organism evidence="3 4">
    <name type="scientific">Luteolibacter soli</name>
    <dbReference type="NCBI Taxonomy" id="3135280"/>
    <lineage>
        <taxon>Bacteria</taxon>
        <taxon>Pseudomonadati</taxon>
        <taxon>Verrucomicrobiota</taxon>
        <taxon>Verrucomicrobiia</taxon>
        <taxon>Verrucomicrobiales</taxon>
        <taxon>Verrucomicrobiaceae</taxon>
        <taxon>Luteolibacter</taxon>
    </lineage>
</organism>
<dbReference type="InterPro" id="IPR025241">
    <property type="entry name" value="DUF4190"/>
</dbReference>
<evidence type="ECO:0000256" key="1">
    <source>
        <dbReference type="SAM" id="Phobius"/>
    </source>
</evidence>
<keyword evidence="1" id="KW-0472">Membrane</keyword>
<dbReference type="RefSeq" id="WP_341402902.1">
    <property type="nucleotide sequence ID" value="NZ_JBBUKT010000001.1"/>
</dbReference>
<gene>
    <name evidence="3" type="ORF">WKV53_03205</name>
</gene>